<feature type="region of interest" description="Disordered" evidence="4">
    <location>
        <begin position="526"/>
        <end position="559"/>
    </location>
</feature>
<keyword evidence="3" id="KW-0862">Zinc</keyword>
<dbReference type="PANTHER" id="PTHR42648">
    <property type="entry name" value="TRANSPOSASE, PUTATIVE-RELATED"/>
    <property type="match status" value="1"/>
</dbReference>
<feature type="compositionally biased region" description="Polar residues" evidence="4">
    <location>
        <begin position="58"/>
        <end position="73"/>
    </location>
</feature>
<gene>
    <name evidence="6" type="ORF">Tci_043133</name>
</gene>
<comment type="caution">
    <text evidence="6">The sequence shown here is derived from an EMBL/GenBank/DDBJ whole genome shotgun (WGS) entry which is preliminary data.</text>
</comment>
<feature type="compositionally biased region" description="Basic and acidic residues" evidence="4">
    <location>
        <begin position="1287"/>
        <end position="1329"/>
    </location>
</feature>
<keyword evidence="1" id="KW-0479">Metal-binding</keyword>
<dbReference type="InterPro" id="IPR025724">
    <property type="entry name" value="GAG-pre-integrase_dom"/>
</dbReference>
<dbReference type="InterPro" id="IPR001878">
    <property type="entry name" value="Znf_CCHC"/>
</dbReference>
<dbReference type="InterPro" id="IPR013103">
    <property type="entry name" value="RVT_2"/>
</dbReference>
<protein>
    <recommendedName>
        <fullName evidence="5">CCHC-type domain-containing protein</fullName>
    </recommendedName>
</protein>
<feature type="region of interest" description="Disordered" evidence="4">
    <location>
        <begin position="1238"/>
        <end position="1373"/>
    </location>
</feature>
<evidence type="ECO:0000256" key="3">
    <source>
        <dbReference type="PROSITE-ProRule" id="PRU00047"/>
    </source>
</evidence>
<feature type="region of interest" description="Disordered" evidence="4">
    <location>
        <begin position="810"/>
        <end position="830"/>
    </location>
</feature>
<feature type="domain" description="CCHC-type" evidence="5">
    <location>
        <begin position="252"/>
        <end position="268"/>
    </location>
</feature>
<name>A0A6L2MG11_TANCI</name>
<reference evidence="6" key="1">
    <citation type="journal article" date="2019" name="Sci. Rep.">
        <title>Draft genome of Tanacetum cinerariifolium, the natural source of mosquito coil.</title>
        <authorList>
            <person name="Yamashiro T."/>
            <person name="Shiraishi A."/>
            <person name="Satake H."/>
            <person name="Nakayama K."/>
        </authorList>
    </citation>
    <scope>NUCLEOTIDE SEQUENCE</scope>
</reference>
<feature type="compositionally biased region" description="Acidic residues" evidence="4">
    <location>
        <begin position="1089"/>
        <end position="1114"/>
    </location>
</feature>
<dbReference type="Pfam" id="PF00098">
    <property type="entry name" value="zf-CCHC"/>
    <property type="match status" value="1"/>
</dbReference>
<dbReference type="SMART" id="SM00343">
    <property type="entry name" value="ZnF_C2HC"/>
    <property type="match status" value="1"/>
</dbReference>
<dbReference type="GO" id="GO:0003676">
    <property type="term" value="F:nucleic acid binding"/>
    <property type="evidence" value="ECO:0007669"/>
    <property type="project" value="InterPro"/>
</dbReference>
<dbReference type="InterPro" id="IPR036875">
    <property type="entry name" value="Znf_CCHC_sf"/>
</dbReference>
<feature type="region of interest" description="Disordered" evidence="4">
    <location>
        <begin position="55"/>
        <end position="76"/>
    </location>
</feature>
<evidence type="ECO:0000259" key="5">
    <source>
        <dbReference type="PROSITE" id="PS50158"/>
    </source>
</evidence>
<feature type="compositionally biased region" description="Polar residues" evidence="4">
    <location>
        <begin position="1256"/>
        <end position="1276"/>
    </location>
</feature>
<feature type="region of interest" description="Disordered" evidence="4">
    <location>
        <begin position="1024"/>
        <end position="1168"/>
    </location>
</feature>
<evidence type="ECO:0000313" key="6">
    <source>
        <dbReference type="EMBL" id="GEU71155.1"/>
    </source>
</evidence>
<dbReference type="Pfam" id="PF07727">
    <property type="entry name" value="RVT_2"/>
    <property type="match status" value="1"/>
</dbReference>
<dbReference type="PROSITE" id="PS50158">
    <property type="entry name" value="ZF_CCHC"/>
    <property type="match status" value="1"/>
</dbReference>
<evidence type="ECO:0000256" key="2">
    <source>
        <dbReference type="ARBA" id="ARBA00022801"/>
    </source>
</evidence>
<sequence>MDAQYKELQFCVKQPTPDVDDDDIPMSCEEEANFMQTFRKTCFYNDYRDRDSNRDNLHSSGWNDYNRDNYQSNTDDKSYDLQKKFNDFMKSQQSTNAFVKETFMDLKNPLETVAKNIKLQSKTLKLSLIESLTRNLVDLQDLFQATPNQTHEISNSLVTEKVSLKDGRKEYQIPQFDHSSVPPSYPYQSQMNHQTSSIPQIAYQSPQASTQPMTESPLVDSGFVVLVFSPGDDPIACLNKAMDCLTVERVVKCYNCQGAGHMAWQCTQPKRPKNAVWYKEKAMLPEAQEARQILDKEQLAFLADPRVPDGQAVQTIIPNNAAFQTEDLDTYDSDCDDISNEKSILMANISSYGSNVISENNVAHLILENERLCKEINHVKQVFKEKFDSIKKTRVHTKEKSDSLIDKLNLKSPKNEDLKAQIQDKVFVITSLKNNLRKIKGKEIVDIAAQKPYANTIVLGMFKLHLVPLAPKLLKNREAHIDYLKYTQEQVDILQGIVEQAKVESSTTSDSNTHVLSPTGLKCSTSNCGSKPTRNKKNDMISQTPSRNMKNKVEAQPRKVNKKNHVVEPICNVDVEQSQLNLTSELICATCTFRFGNDHIARMGYSDYQLGNVTISRVYYVEGLGHNLFSVGQFFNADLEVVFRKNTCFIRNLEASKTKSWLWHRRLSHLNFGTLNKLTKDGLARSISRLKFHKDHLCSTCALGKIMKSSHQPKAKDTNQEKLYLLHMDLCGPMRVVSINEKKVYLSDCRRLLKIYLGPILRSKDEAPEAIIKCIKNIQVRLNATVFSPVQEAADPRAVILAESHVSTSIDQDAPSTNSTSQGSSSNVRQTHTPFKHLGKWNKDHLIANVIGDPSCSVFTRKQLQTDAMWSYFDAFLTSVDPKLEVWELVPCPDKVVLIKLKWIYKVKTDEFNRVKNKARLVAQGFRQEEGFNFEESFAPVARIEAICIFVANTAHKNMTIFQMDVKMAFLNGELKEEDQSISRRNKMFWHIARDDTIYTSMRCISRHEKSQVYGAIFPKELRNQKADSATSPKPKPVQATKGDGVDTRSKVLDEQQQNTSSADEGTCTIPGVPDVPMYASKRDKESWGDSDEEDDDENDFEEEADINDDDSDDNNVIPDPNKSNVDQTEHEEEDVYERVQTPLDYELTDDEKIHNEEIIDEEEEDGVTKELYDDLNVNLGNKDTEMKNADQGPTQSSFVSSDFTSKLLNLDNPSPADNEIASLMDTTDYHATVIPKITSSFDTPTPPPPPFFNPLQQEATPTPTPTNSEAITSFTALPDFASVFKFNERRSRDERDKDRDPSTRLDRETKRRKSSKDAESSRVSRSKENNSSSTSKEASQSRHKSSGKSAHAEEPSHTVEDLGKQKDQEFVT</sequence>
<keyword evidence="2" id="KW-0378">Hydrolase</keyword>
<dbReference type="Pfam" id="PF13976">
    <property type="entry name" value="gag_pre-integrs"/>
    <property type="match status" value="1"/>
</dbReference>
<feature type="compositionally biased region" description="Low complexity" evidence="4">
    <location>
        <begin position="816"/>
        <end position="827"/>
    </location>
</feature>
<feature type="compositionally biased region" description="Low complexity" evidence="4">
    <location>
        <begin position="1330"/>
        <end position="1339"/>
    </location>
</feature>
<evidence type="ECO:0000256" key="4">
    <source>
        <dbReference type="SAM" id="MobiDB-lite"/>
    </source>
</evidence>
<proteinExistence type="predicted"/>
<dbReference type="SUPFAM" id="SSF57756">
    <property type="entry name" value="Retrovirus zinc finger-like domains"/>
    <property type="match status" value="1"/>
</dbReference>
<feature type="compositionally biased region" description="Polar residues" evidence="4">
    <location>
        <begin position="1055"/>
        <end position="1064"/>
    </location>
</feature>
<feature type="compositionally biased region" description="Basic and acidic residues" evidence="4">
    <location>
        <begin position="1351"/>
        <end position="1373"/>
    </location>
</feature>
<organism evidence="6">
    <name type="scientific">Tanacetum cinerariifolium</name>
    <name type="common">Dalmatian daisy</name>
    <name type="synonym">Chrysanthemum cinerariifolium</name>
    <dbReference type="NCBI Taxonomy" id="118510"/>
    <lineage>
        <taxon>Eukaryota</taxon>
        <taxon>Viridiplantae</taxon>
        <taxon>Streptophyta</taxon>
        <taxon>Embryophyta</taxon>
        <taxon>Tracheophyta</taxon>
        <taxon>Spermatophyta</taxon>
        <taxon>Magnoliopsida</taxon>
        <taxon>eudicotyledons</taxon>
        <taxon>Gunneridae</taxon>
        <taxon>Pentapetalae</taxon>
        <taxon>asterids</taxon>
        <taxon>campanulids</taxon>
        <taxon>Asterales</taxon>
        <taxon>Asteraceae</taxon>
        <taxon>Asteroideae</taxon>
        <taxon>Anthemideae</taxon>
        <taxon>Anthemidinae</taxon>
        <taxon>Tanacetum</taxon>
    </lineage>
</organism>
<accession>A0A6L2MG11</accession>
<dbReference type="InterPro" id="IPR039537">
    <property type="entry name" value="Retrotran_Ty1/copia-like"/>
</dbReference>
<keyword evidence="3" id="KW-0863">Zinc-finger</keyword>
<dbReference type="EMBL" id="BKCJ010006254">
    <property type="protein sequence ID" value="GEU71155.1"/>
    <property type="molecule type" value="Genomic_DNA"/>
</dbReference>
<dbReference type="GO" id="GO:0008270">
    <property type="term" value="F:zinc ion binding"/>
    <property type="evidence" value="ECO:0007669"/>
    <property type="project" value="UniProtKB-KW"/>
</dbReference>
<feature type="compositionally biased region" description="Basic and acidic residues" evidence="4">
    <location>
        <begin position="1044"/>
        <end position="1054"/>
    </location>
</feature>
<evidence type="ECO:0000256" key="1">
    <source>
        <dbReference type="ARBA" id="ARBA00022723"/>
    </source>
</evidence>
<dbReference type="PANTHER" id="PTHR42648:SF18">
    <property type="entry name" value="RETROTRANSPOSON, UNCLASSIFIED-LIKE PROTEIN"/>
    <property type="match status" value="1"/>
</dbReference>
<dbReference type="GO" id="GO:0016787">
    <property type="term" value="F:hydrolase activity"/>
    <property type="evidence" value="ECO:0007669"/>
    <property type="project" value="UniProtKB-KW"/>
</dbReference>